<proteinExistence type="predicted"/>
<dbReference type="InterPro" id="IPR005186">
    <property type="entry name" value="FlaG"/>
</dbReference>
<comment type="caution">
    <text evidence="2">The sequence shown here is derived from an EMBL/GenBank/DDBJ whole genome shotgun (WGS) entry which is preliminary data.</text>
</comment>
<dbReference type="Gene3D" id="3.30.160.170">
    <property type="entry name" value="FlaG-like"/>
    <property type="match status" value="1"/>
</dbReference>
<sequence length="127" mass="14169">MASEIESNVIPLMSTMMARQTHKTQGSEEVQKGQELPDSGKPLPPEKEEKITHEKVSEAVGKLNEYVQAIRRELKFSIDEKSGRTVITVLDSQTKEIIRQIPPEEVVSLSRNLGKKENDGVIISAQT</sequence>
<gene>
    <name evidence="2" type="ORF">ENJ12_04760</name>
</gene>
<reference evidence="2" key="1">
    <citation type="journal article" date="2020" name="mSystems">
        <title>Genome- and Community-Level Interaction Insights into Carbon Utilization and Element Cycling Functions of Hydrothermarchaeota in Hydrothermal Sediment.</title>
        <authorList>
            <person name="Zhou Z."/>
            <person name="Liu Y."/>
            <person name="Xu W."/>
            <person name="Pan J."/>
            <person name="Luo Z.H."/>
            <person name="Li M."/>
        </authorList>
    </citation>
    <scope>NUCLEOTIDE SEQUENCE [LARGE SCALE GENOMIC DNA]</scope>
    <source>
        <strain evidence="2">HyVt-458</strain>
    </source>
</reference>
<keyword evidence="2" id="KW-0966">Cell projection</keyword>
<dbReference type="EMBL" id="DRLF01000172">
    <property type="protein sequence ID" value="HEC06136.1"/>
    <property type="molecule type" value="Genomic_DNA"/>
</dbReference>
<keyword evidence="2" id="KW-0969">Cilium</keyword>
<protein>
    <submittedName>
        <fullName evidence="2">Flagellar protein FlaG</fullName>
    </submittedName>
</protein>
<evidence type="ECO:0000256" key="1">
    <source>
        <dbReference type="SAM" id="MobiDB-lite"/>
    </source>
</evidence>
<dbReference type="Proteomes" id="UP000886339">
    <property type="component" value="Unassembled WGS sequence"/>
</dbReference>
<keyword evidence="2" id="KW-0282">Flagellum</keyword>
<name>A0A831RUU6_9GAMM</name>
<organism evidence="2">
    <name type="scientific">Thiolapillus brandeum</name>
    <dbReference type="NCBI Taxonomy" id="1076588"/>
    <lineage>
        <taxon>Bacteria</taxon>
        <taxon>Pseudomonadati</taxon>
        <taxon>Pseudomonadota</taxon>
        <taxon>Gammaproteobacteria</taxon>
        <taxon>Chromatiales</taxon>
        <taxon>Sedimenticolaceae</taxon>
        <taxon>Thiolapillus</taxon>
    </lineage>
</organism>
<dbReference type="Pfam" id="PF03646">
    <property type="entry name" value="FlaG"/>
    <property type="match status" value="1"/>
</dbReference>
<dbReference type="PANTHER" id="PTHR37166:SF1">
    <property type="entry name" value="PROTEIN FLAG"/>
    <property type="match status" value="1"/>
</dbReference>
<accession>A0A831RUU6</accession>
<feature type="compositionally biased region" description="Basic and acidic residues" evidence="1">
    <location>
        <begin position="44"/>
        <end position="54"/>
    </location>
</feature>
<dbReference type="AlphaFoldDB" id="A0A831RUU6"/>
<dbReference type="InterPro" id="IPR035924">
    <property type="entry name" value="FlaG-like_sf"/>
</dbReference>
<evidence type="ECO:0000313" key="2">
    <source>
        <dbReference type="EMBL" id="HEC06136.1"/>
    </source>
</evidence>
<dbReference type="SUPFAM" id="SSF160214">
    <property type="entry name" value="FlaG-like"/>
    <property type="match status" value="1"/>
</dbReference>
<feature type="region of interest" description="Disordered" evidence="1">
    <location>
        <begin position="1"/>
        <end position="54"/>
    </location>
</feature>
<dbReference type="PANTHER" id="PTHR37166">
    <property type="entry name" value="PROTEIN FLAG"/>
    <property type="match status" value="1"/>
</dbReference>